<evidence type="ECO:0000256" key="1">
    <source>
        <dbReference type="SAM" id="Phobius"/>
    </source>
</evidence>
<keyword evidence="1" id="KW-1133">Transmembrane helix</keyword>
<keyword evidence="1" id="KW-0472">Membrane</keyword>
<feature type="transmembrane region" description="Helical" evidence="1">
    <location>
        <begin position="35"/>
        <end position="54"/>
    </location>
</feature>
<evidence type="ECO:0000313" key="2">
    <source>
        <dbReference type="EMBL" id="TCS87868.1"/>
    </source>
</evidence>
<reference evidence="2 3" key="1">
    <citation type="submission" date="2019-03" db="EMBL/GenBank/DDBJ databases">
        <title>Genomic Encyclopedia of Type Strains, Phase IV (KMG-IV): sequencing the most valuable type-strain genomes for metagenomic binning, comparative biology and taxonomic classification.</title>
        <authorList>
            <person name="Goeker M."/>
        </authorList>
    </citation>
    <scope>NUCLEOTIDE SEQUENCE [LARGE SCALE GENOMIC DNA]</scope>
    <source>
        <strain evidence="2 3">DSM 21100</strain>
    </source>
</reference>
<keyword evidence="3" id="KW-1185">Reference proteome</keyword>
<feature type="transmembrane region" description="Helical" evidence="1">
    <location>
        <begin position="12"/>
        <end position="29"/>
    </location>
</feature>
<dbReference type="RefSeq" id="WP_132128947.1">
    <property type="nucleotide sequence ID" value="NZ_CP042432.1"/>
</dbReference>
<name>A0A4V2UTW0_9SPHI</name>
<protein>
    <submittedName>
        <fullName evidence="2">Uncharacterized protein</fullName>
    </submittedName>
</protein>
<evidence type="ECO:0000313" key="3">
    <source>
        <dbReference type="Proteomes" id="UP000295807"/>
    </source>
</evidence>
<proteinExistence type="predicted"/>
<dbReference type="EMBL" id="SMAD01000004">
    <property type="protein sequence ID" value="TCS87868.1"/>
    <property type="molecule type" value="Genomic_DNA"/>
</dbReference>
<dbReference type="AlphaFoldDB" id="A0A4V2UTW0"/>
<gene>
    <name evidence="2" type="ORF">EDD80_104219</name>
</gene>
<organism evidence="2 3">
    <name type="scientific">Anseongella ginsenosidimutans</name>
    <dbReference type="NCBI Taxonomy" id="496056"/>
    <lineage>
        <taxon>Bacteria</taxon>
        <taxon>Pseudomonadati</taxon>
        <taxon>Bacteroidota</taxon>
        <taxon>Sphingobacteriia</taxon>
        <taxon>Sphingobacteriales</taxon>
        <taxon>Sphingobacteriaceae</taxon>
        <taxon>Anseongella</taxon>
    </lineage>
</organism>
<dbReference type="OrthoDB" id="798943at2"/>
<comment type="caution">
    <text evidence="2">The sequence shown here is derived from an EMBL/GenBank/DDBJ whole genome shotgun (WGS) entry which is preliminary data.</text>
</comment>
<keyword evidence="1" id="KW-0812">Transmembrane</keyword>
<accession>A0A4V2UTW0</accession>
<sequence length="69" mass="8098">MKAVTERKILRWVHIILSIPILGAVYGQIPTEEGLNAVRFVFLPLVALSGLWMWKGHWLKKRLRKKNYL</sequence>
<dbReference type="Proteomes" id="UP000295807">
    <property type="component" value="Unassembled WGS sequence"/>
</dbReference>